<keyword evidence="2" id="KW-0238">DNA-binding</keyword>
<sequence>MRPELIRHTDFTAPGAEAAIDDLLERHIDFDAVFTNDEMAAGVYRSLQRHTIAIPRQVAVVGCDDLPLGKLLYPALTTVKLDYTLLAREALDCITRKEAGFQPIHRRLAPELIVRQSTW</sequence>
<feature type="domain" description="Transcriptional regulator LacI/GalR-like sensor" evidence="4">
    <location>
        <begin position="8"/>
        <end position="118"/>
    </location>
</feature>
<evidence type="ECO:0000313" key="5">
    <source>
        <dbReference type="EMBL" id="MPM76262.1"/>
    </source>
</evidence>
<gene>
    <name evidence="5" type="primary">purR_53</name>
    <name evidence="5" type="ORF">SDC9_123259</name>
</gene>
<reference evidence="5" key="1">
    <citation type="submission" date="2019-08" db="EMBL/GenBank/DDBJ databases">
        <authorList>
            <person name="Kucharzyk K."/>
            <person name="Murdoch R.W."/>
            <person name="Higgins S."/>
            <person name="Loffler F."/>
        </authorList>
    </citation>
    <scope>NUCLEOTIDE SEQUENCE</scope>
</reference>
<dbReference type="GO" id="GO:0003700">
    <property type="term" value="F:DNA-binding transcription factor activity"/>
    <property type="evidence" value="ECO:0007669"/>
    <property type="project" value="TreeGrafter"/>
</dbReference>
<dbReference type="PANTHER" id="PTHR30146">
    <property type="entry name" value="LACI-RELATED TRANSCRIPTIONAL REPRESSOR"/>
    <property type="match status" value="1"/>
</dbReference>
<comment type="caution">
    <text evidence="5">The sequence shown here is derived from an EMBL/GenBank/DDBJ whole genome shotgun (WGS) entry which is preliminary data.</text>
</comment>
<proteinExistence type="predicted"/>
<dbReference type="InterPro" id="IPR046335">
    <property type="entry name" value="LacI/GalR-like_sensor"/>
</dbReference>
<dbReference type="InterPro" id="IPR028082">
    <property type="entry name" value="Peripla_BP_I"/>
</dbReference>
<organism evidence="5">
    <name type="scientific">bioreactor metagenome</name>
    <dbReference type="NCBI Taxonomy" id="1076179"/>
    <lineage>
        <taxon>unclassified sequences</taxon>
        <taxon>metagenomes</taxon>
        <taxon>ecological metagenomes</taxon>
    </lineage>
</organism>
<name>A0A645CHA3_9ZZZZ</name>
<evidence type="ECO:0000256" key="3">
    <source>
        <dbReference type="ARBA" id="ARBA00023163"/>
    </source>
</evidence>
<dbReference type="AlphaFoldDB" id="A0A645CHA3"/>
<protein>
    <submittedName>
        <fullName evidence="5">HTH-type transcriptional repressor PurR</fullName>
    </submittedName>
</protein>
<keyword evidence="1" id="KW-0805">Transcription regulation</keyword>
<accession>A0A645CHA3</accession>
<dbReference type="Pfam" id="PF13377">
    <property type="entry name" value="Peripla_BP_3"/>
    <property type="match status" value="1"/>
</dbReference>
<dbReference type="Gene3D" id="3.40.50.2300">
    <property type="match status" value="1"/>
</dbReference>
<keyword evidence="3" id="KW-0804">Transcription</keyword>
<dbReference type="SUPFAM" id="SSF53822">
    <property type="entry name" value="Periplasmic binding protein-like I"/>
    <property type="match status" value="1"/>
</dbReference>
<evidence type="ECO:0000256" key="1">
    <source>
        <dbReference type="ARBA" id="ARBA00023015"/>
    </source>
</evidence>
<evidence type="ECO:0000259" key="4">
    <source>
        <dbReference type="Pfam" id="PF13377"/>
    </source>
</evidence>
<dbReference type="GO" id="GO:0000976">
    <property type="term" value="F:transcription cis-regulatory region binding"/>
    <property type="evidence" value="ECO:0007669"/>
    <property type="project" value="TreeGrafter"/>
</dbReference>
<evidence type="ECO:0000256" key="2">
    <source>
        <dbReference type="ARBA" id="ARBA00023125"/>
    </source>
</evidence>
<dbReference type="EMBL" id="VSSQ01027166">
    <property type="protein sequence ID" value="MPM76262.1"/>
    <property type="molecule type" value="Genomic_DNA"/>
</dbReference>
<dbReference type="CDD" id="cd06267">
    <property type="entry name" value="PBP1_LacI_sugar_binding-like"/>
    <property type="match status" value="1"/>
</dbReference>
<dbReference type="PANTHER" id="PTHR30146:SF153">
    <property type="entry name" value="LACTOSE OPERON REPRESSOR"/>
    <property type="match status" value="1"/>
</dbReference>